<evidence type="ECO:0000256" key="1">
    <source>
        <dbReference type="SAM" id="Phobius"/>
    </source>
</evidence>
<dbReference type="OrthoDB" id="156475at2157"/>
<dbReference type="eggNOG" id="arCOG06368">
    <property type="taxonomic scope" value="Archaea"/>
</dbReference>
<evidence type="ECO:0000313" key="2">
    <source>
        <dbReference type="EMBL" id="ELY54177.1"/>
    </source>
</evidence>
<dbReference type="RefSeq" id="WP_005559590.1">
    <property type="nucleotide sequence ID" value="NZ_AOIB01000038.1"/>
</dbReference>
<feature type="transmembrane region" description="Helical" evidence="1">
    <location>
        <begin position="155"/>
        <end position="176"/>
    </location>
</feature>
<dbReference type="Proteomes" id="UP000011688">
    <property type="component" value="Unassembled WGS sequence"/>
</dbReference>
<dbReference type="PATRIC" id="fig|1227497.3.peg.4169"/>
<accession>L9WXP0</accession>
<feature type="transmembrane region" description="Helical" evidence="1">
    <location>
        <begin position="57"/>
        <end position="83"/>
    </location>
</feature>
<dbReference type="STRING" id="1227497.C491_20337"/>
<keyword evidence="1" id="KW-1133">Transmembrane helix</keyword>
<keyword evidence="3" id="KW-1185">Reference proteome</keyword>
<keyword evidence="1" id="KW-0472">Membrane</keyword>
<comment type="caution">
    <text evidence="2">The sequence shown here is derived from an EMBL/GenBank/DDBJ whole genome shotgun (WGS) entry which is preliminary data.</text>
</comment>
<protein>
    <submittedName>
        <fullName evidence="2">Uncharacterized protein</fullName>
    </submittedName>
</protein>
<dbReference type="EMBL" id="AOIB01000038">
    <property type="protein sequence ID" value="ELY54177.1"/>
    <property type="molecule type" value="Genomic_DNA"/>
</dbReference>
<organism evidence="2 3">
    <name type="scientific">Natronococcus amylolyticus DSM 10524</name>
    <dbReference type="NCBI Taxonomy" id="1227497"/>
    <lineage>
        <taxon>Archaea</taxon>
        <taxon>Methanobacteriati</taxon>
        <taxon>Methanobacteriota</taxon>
        <taxon>Stenosarchaea group</taxon>
        <taxon>Halobacteria</taxon>
        <taxon>Halobacteriales</taxon>
        <taxon>Natrialbaceae</taxon>
        <taxon>Natronococcus</taxon>
    </lineage>
</organism>
<evidence type="ECO:0000313" key="3">
    <source>
        <dbReference type="Proteomes" id="UP000011688"/>
    </source>
</evidence>
<keyword evidence="1" id="KW-0812">Transmembrane</keyword>
<proteinExistence type="predicted"/>
<reference evidence="2 3" key="1">
    <citation type="journal article" date="2014" name="PLoS Genet.">
        <title>Phylogenetically driven sequencing of extremely halophilic archaea reveals strategies for static and dynamic osmo-response.</title>
        <authorList>
            <person name="Becker E.A."/>
            <person name="Seitzer P.M."/>
            <person name="Tritt A."/>
            <person name="Larsen D."/>
            <person name="Krusor M."/>
            <person name="Yao A.I."/>
            <person name="Wu D."/>
            <person name="Madern D."/>
            <person name="Eisen J.A."/>
            <person name="Darling A.E."/>
            <person name="Facciotti M.T."/>
        </authorList>
    </citation>
    <scope>NUCLEOTIDE SEQUENCE [LARGE SCALE GENOMIC DNA]</scope>
    <source>
        <strain evidence="2 3">DSM 10524</strain>
    </source>
</reference>
<sequence length="248" mass="25829">MATRTRRGDAGIFGEIATDVRRLHVGWMALRFPRQRGRGHAVMGRWTPETTSQQLRYYGWGVLGALGLLVAYPLTVIGLATRYYAARLDSTRTRLGVAGVTGLAVLAWGGLTAVAHLQLEPDAVLAVAAASAVATGATALSAGCSRVGGRSVSVLLAYPFALTALLLPPVVAALVTPSLEGVVLEPSYAFAVQLLEGPLAVGGLNELLRANFELAGAAYAAMWVAIAFPLGWLLGLAVALANLVRPSS</sequence>
<gene>
    <name evidence="2" type="ORF">C491_20337</name>
</gene>
<dbReference type="AlphaFoldDB" id="L9WXP0"/>
<name>L9WXP0_9EURY</name>
<feature type="transmembrane region" description="Helical" evidence="1">
    <location>
        <begin position="220"/>
        <end position="244"/>
    </location>
</feature>
<feature type="transmembrane region" description="Helical" evidence="1">
    <location>
        <begin position="123"/>
        <end position="143"/>
    </location>
</feature>
<feature type="transmembrane region" description="Helical" evidence="1">
    <location>
        <begin position="95"/>
        <end position="117"/>
    </location>
</feature>